<evidence type="ECO:0000256" key="20">
    <source>
        <dbReference type="PROSITE-ProRule" id="PRU10141"/>
    </source>
</evidence>
<organism evidence="24 25">
    <name type="scientific">Acer negundo</name>
    <name type="common">Box elder</name>
    <dbReference type="NCBI Taxonomy" id="4023"/>
    <lineage>
        <taxon>Eukaryota</taxon>
        <taxon>Viridiplantae</taxon>
        <taxon>Streptophyta</taxon>
        <taxon>Embryophyta</taxon>
        <taxon>Tracheophyta</taxon>
        <taxon>Spermatophyta</taxon>
        <taxon>Magnoliopsida</taxon>
        <taxon>eudicotyledons</taxon>
        <taxon>Gunneridae</taxon>
        <taxon>Pentapetalae</taxon>
        <taxon>rosids</taxon>
        <taxon>malvids</taxon>
        <taxon>Sapindales</taxon>
        <taxon>Sapindaceae</taxon>
        <taxon>Hippocastanoideae</taxon>
        <taxon>Acereae</taxon>
        <taxon>Acer</taxon>
    </lineage>
</organism>
<keyword evidence="4" id="KW-0723">Serine/threonine-protein kinase</keyword>
<keyword evidence="7" id="KW-0808">Transferase</keyword>
<keyword evidence="11 20" id="KW-0547">Nucleotide-binding</keyword>
<dbReference type="FunFam" id="1.10.510.10:FF:000445">
    <property type="entry name" value="MDIS1-interacting receptor like kinase 2"/>
    <property type="match status" value="1"/>
</dbReference>
<dbReference type="Pfam" id="PF09282">
    <property type="entry name" value="Mago-bind"/>
    <property type="match status" value="1"/>
</dbReference>
<feature type="binding site" evidence="20">
    <location>
        <position position="732"/>
    </location>
    <ligand>
        <name>ATP</name>
        <dbReference type="ChEBI" id="CHEBI:30616"/>
    </ligand>
</feature>
<dbReference type="Pfam" id="PF00560">
    <property type="entry name" value="LRR_1"/>
    <property type="match status" value="4"/>
</dbReference>
<evidence type="ECO:0000256" key="2">
    <source>
        <dbReference type="ARBA" id="ARBA00004479"/>
    </source>
</evidence>
<evidence type="ECO:0000256" key="19">
    <source>
        <dbReference type="ARBA" id="ARBA00048679"/>
    </source>
</evidence>
<evidence type="ECO:0000256" key="16">
    <source>
        <dbReference type="ARBA" id="ARBA00023170"/>
    </source>
</evidence>
<evidence type="ECO:0000256" key="18">
    <source>
        <dbReference type="ARBA" id="ARBA00047899"/>
    </source>
</evidence>
<evidence type="ECO:0000256" key="14">
    <source>
        <dbReference type="ARBA" id="ARBA00022989"/>
    </source>
</evidence>
<dbReference type="PROSITE" id="PS51450">
    <property type="entry name" value="LRR"/>
    <property type="match status" value="1"/>
</dbReference>
<keyword evidence="25" id="KW-1185">Reference proteome</keyword>
<keyword evidence="15 22" id="KW-0472">Membrane</keyword>
<evidence type="ECO:0000256" key="12">
    <source>
        <dbReference type="ARBA" id="ARBA00022777"/>
    </source>
</evidence>
<keyword evidence="10" id="KW-0677">Repeat</keyword>
<dbReference type="GO" id="GO:0005886">
    <property type="term" value="C:plasma membrane"/>
    <property type="evidence" value="ECO:0007669"/>
    <property type="project" value="UniProtKB-SubCell"/>
</dbReference>
<dbReference type="InterPro" id="IPR032675">
    <property type="entry name" value="LRR_dom_sf"/>
</dbReference>
<evidence type="ECO:0000256" key="8">
    <source>
        <dbReference type="ARBA" id="ARBA00022692"/>
    </source>
</evidence>
<keyword evidence="17" id="KW-0325">Glycoprotein</keyword>
<dbReference type="SUPFAM" id="SSF101931">
    <property type="entry name" value="Pym (Within the bgcn gene intron protein, WIBG), N-terminal domain"/>
    <property type="match status" value="1"/>
</dbReference>
<feature type="compositionally biased region" description="Low complexity" evidence="21">
    <location>
        <begin position="153"/>
        <end position="163"/>
    </location>
</feature>
<protein>
    <recommendedName>
        <fullName evidence="3">non-specific serine/threonine protein kinase</fullName>
        <ecNumber evidence="3">2.7.11.1</ecNumber>
    </recommendedName>
</protein>
<comment type="catalytic activity">
    <reaction evidence="19">
        <text>L-seryl-[protein] + ATP = O-phospho-L-seryl-[protein] + ADP + H(+)</text>
        <dbReference type="Rhea" id="RHEA:17989"/>
        <dbReference type="Rhea" id="RHEA-COMP:9863"/>
        <dbReference type="Rhea" id="RHEA-COMP:11604"/>
        <dbReference type="ChEBI" id="CHEBI:15378"/>
        <dbReference type="ChEBI" id="CHEBI:29999"/>
        <dbReference type="ChEBI" id="CHEBI:30616"/>
        <dbReference type="ChEBI" id="CHEBI:83421"/>
        <dbReference type="ChEBI" id="CHEBI:456216"/>
        <dbReference type="EC" id="2.7.11.1"/>
    </reaction>
</comment>
<dbReference type="GO" id="GO:0004674">
    <property type="term" value="F:protein serine/threonine kinase activity"/>
    <property type="evidence" value="ECO:0007669"/>
    <property type="project" value="UniProtKB-KW"/>
</dbReference>
<evidence type="ECO:0000256" key="15">
    <source>
        <dbReference type="ARBA" id="ARBA00023136"/>
    </source>
</evidence>
<evidence type="ECO:0000256" key="17">
    <source>
        <dbReference type="ARBA" id="ARBA00023180"/>
    </source>
</evidence>
<comment type="subcellular location">
    <subcellularLocation>
        <location evidence="1">Cell membrane</location>
    </subcellularLocation>
    <subcellularLocation>
        <location evidence="2">Membrane</location>
        <topology evidence="2">Single-pass type I membrane protein</topology>
    </subcellularLocation>
</comment>
<keyword evidence="6" id="KW-0433">Leucine-rich repeat</keyword>
<keyword evidence="5" id="KW-0597">Phosphoprotein</keyword>
<evidence type="ECO:0000313" key="25">
    <source>
        <dbReference type="Proteomes" id="UP001064489"/>
    </source>
</evidence>
<feature type="transmembrane region" description="Helical" evidence="22">
    <location>
        <begin position="643"/>
        <end position="663"/>
    </location>
</feature>
<dbReference type="SUPFAM" id="SSF52058">
    <property type="entry name" value="L domain-like"/>
    <property type="match status" value="1"/>
</dbReference>
<dbReference type="Pfam" id="PF23598">
    <property type="entry name" value="LRR_14"/>
    <property type="match status" value="1"/>
</dbReference>
<dbReference type="InterPro" id="IPR001611">
    <property type="entry name" value="Leu-rich_rpt"/>
</dbReference>
<keyword evidence="9" id="KW-0732">Signal</keyword>
<dbReference type="Pfam" id="PF00069">
    <property type="entry name" value="Pkinase"/>
    <property type="match status" value="1"/>
</dbReference>
<dbReference type="AlphaFoldDB" id="A0AAD5IU67"/>
<reference evidence="24" key="2">
    <citation type="submission" date="2023-02" db="EMBL/GenBank/DDBJ databases">
        <authorList>
            <person name="Swenson N.G."/>
            <person name="Wegrzyn J.L."/>
            <person name="Mcevoy S.L."/>
        </authorList>
    </citation>
    <scope>NUCLEOTIDE SEQUENCE</scope>
    <source>
        <strain evidence="24">91603</strain>
        <tissue evidence="24">Leaf</tissue>
    </source>
</reference>
<evidence type="ECO:0000256" key="11">
    <source>
        <dbReference type="ARBA" id="ARBA00022741"/>
    </source>
</evidence>
<feature type="region of interest" description="Disordered" evidence="21">
    <location>
        <begin position="153"/>
        <end position="179"/>
    </location>
</feature>
<dbReference type="InterPro" id="IPR000719">
    <property type="entry name" value="Prot_kinase_dom"/>
</dbReference>
<comment type="catalytic activity">
    <reaction evidence="18">
        <text>L-threonyl-[protein] + ATP = O-phospho-L-threonyl-[protein] + ADP + H(+)</text>
        <dbReference type="Rhea" id="RHEA:46608"/>
        <dbReference type="Rhea" id="RHEA-COMP:11060"/>
        <dbReference type="Rhea" id="RHEA-COMP:11605"/>
        <dbReference type="ChEBI" id="CHEBI:15378"/>
        <dbReference type="ChEBI" id="CHEBI:30013"/>
        <dbReference type="ChEBI" id="CHEBI:30616"/>
        <dbReference type="ChEBI" id="CHEBI:61977"/>
        <dbReference type="ChEBI" id="CHEBI:456216"/>
        <dbReference type="EC" id="2.7.11.1"/>
    </reaction>
</comment>
<evidence type="ECO:0000256" key="21">
    <source>
        <dbReference type="SAM" id="MobiDB-lite"/>
    </source>
</evidence>
<dbReference type="PROSITE" id="PS00109">
    <property type="entry name" value="PROTEIN_KINASE_TYR"/>
    <property type="match status" value="1"/>
</dbReference>
<evidence type="ECO:0000256" key="5">
    <source>
        <dbReference type="ARBA" id="ARBA00022553"/>
    </source>
</evidence>
<comment type="caution">
    <text evidence="24">The sequence shown here is derived from an EMBL/GenBank/DDBJ whole genome shotgun (WGS) entry which is preliminary data.</text>
</comment>
<evidence type="ECO:0000256" key="1">
    <source>
        <dbReference type="ARBA" id="ARBA00004236"/>
    </source>
</evidence>
<gene>
    <name evidence="24" type="ORF">LWI28_014521</name>
</gene>
<keyword evidence="12" id="KW-0418">Kinase</keyword>
<dbReference type="GO" id="GO:0009653">
    <property type="term" value="P:anatomical structure morphogenesis"/>
    <property type="evidence" value="ECO:0007669"/>
    <property type="project" value="UniProtKB-ARBA"/>
</dbReference>
<dbReference type="SUPFAM" id="SSF56112">
    <property type="entry name" value="Protein kinase-like (PK-like)"/>
    <property type="match status" value="1"/>
</dbReference>
<evidence type="ECO:0000256" key="4">
    <source>
        <dbReference type="ARBA" id="ARBA00022527"/>
    </source>
</evidence>
<feature type="region of interest" description="Disordered" evidence="21">
    <location>
        <begin position="72"/>
        <end position="118"/>
    </location>
</feature>
<dbReference type="InterPro" id="IPR011009">
    <property type="entry name" value="Kinase-like_dom_sf"/>
</dbReference>
<evidence type="ECO:0000256" key="3">
    <source>
        <dbReference type="ARBA" id="ARBA00012513"/>
    </source>
</evidence>
<dbReference type="FunFam" id="3.80.10.10:FF:000095">
    <property type="entry name" value="LRR receptor-like serine/threonine-protein kinase GSO1"/>
    <property type="match status" value="1"/>
</dbReference>
<evidence type="ECO:0000256" key="22">
    <source>
        <dbReference type="SAM" id="Phobius"/>
    </source>
</evidence>
<dbReference type="Gene3D" id="3.80.10.10">
    <property type="entry name" value="Ribonuclease Inhibitor"/>
    <property type="match status" value="3"/>
</dbReference>
<dbReference type="Gene3D" id="1.10.510.10">
    <property type="entry name" value="Transferase(Phosphotransferase) domain 1"/>
    <property type="match status" value="1"/>
</dbReference>
<proteinExistence type="predicted"/>
<evidence type="ECO:0000313" key="24">
    <source>
        <dbReference type="EMBL" id="KAI9177383.1"/>
    </source>
</evidence>
<dbReference type="InterPro" id="IPR036348">
    <property type="entry name" value="WIBG_N_sf"/>
</dbReference>
<dbReference type="PROSITE" id="PS50011">
    <property type="entry name" value="PROTEIN_KINASE_DOM"/>
    <property type="match status" value="1"/>
</dbReference>
<dbReference type="PANTHER" id="PTHR48053:SF126">
    <property type="entry name" value="MDIS1-INTERACTING RECEPTOR LIKE KINASE 2-LIKE ISOFORM X1"/>
    <property type="match status" value="1"/>
</dbReference>
<dbReference type="SMART" id="SM00369">
    <property type="entry name" value="LRR_TYP"/>
    <property type="match status" value="5"/>
</dbReference>
<sequence>MSTSNGEADEELKKMAEISKTLKEGERIVAPTRRPDGTLRKPIRIRAGYVPQDEVAIYQSKGVLLRKELMATQEDVPPGYDPVGDTKPKTKSGKRNERKKEKRLQAALDKDKNPDAVVDGETIKEEALLAENVGHGSESVKSLSSQMNELSVSASPVVVTPPSDAKDTSDTGAPGQDIDKKVRALKKKIRLAEAQLQKAGQQDMKPEQLEKLSKLEANYSESSAIRLEREALLKSGWWRNNISRHCNWTGITCNPAGSITSISLFGNGIDGELGQFNFSCFQNLEHFVVLSNNLSGTIPAQVCALSKLNYLDLGYNHLTGAIPPEIGNLRNLTALFLDVNELTGHIPPTLGHLTKLETLFLSSSSLSGPIPSTLGHLTKLETLYLYNCSLSGPIPSTLFQLTKLETLSLGSNQLSGPLPQEFGNLKNLSYLSAGFNNLIGPIPHELTQLSLLRSLNLSSNSLSCQIPFMVQGSSNLQILDLSNNNLSGSISNEIRNYLNLWDLRLNNNSLSGRIPLEIGKLQNLNHLDLSYNFFNWTIHSQLIEDMQITLTYLDLSHNNLSGTIPNSFYGKISMSFINLSYNHLKGEIRGSFLKRYSLEAFIGNKDLCSDFDALPPCAPTLQPASPHKVIKKHQKKIIHFIRMFLPITLFLVLMIIIGISYLIKRSNKDSKFKSTPTKSGDVFSIWNYDGRIAYEDIIDATEDFDIKYCIGTGGYGSVYKAQLPSGKVVALKKLHRSESDEPTFIRSFQNEVRILSEIRHRNIVKLYGFCLHKRCMFLVYEYMERGSLFCVLRNDDEAIELNWSRRVNIIKGISHALSYLHHNCTPSIVHRDISSNNILLNSNSEAFLADFGTARLLYTDSSNRTVLAGTYGYIAPELAYTMIVTEKCDVYSFGVMSLETLMGRHPGELLSSLASSKNHDIMLMDILDRRLPPLVDQMVAQDVVLVSSVAFACLHAKPMSRPSMRRVSQEFLACRTLMSKPFHEISIAQLRNHAWSVLD</sequence>
<dbReference type="InterPro" id="IPR017441">
    <property type="entry name" value="Protein_kinase_ATP_BS"/>
</dbReference>
<evidence type="ECO:0000256" key="9">
    <source>
        <dbReference type="ARBA" id="ARBA00022729"/>
    </source>
</evidence>
<dbReference type="Gene3D" id="3.30.200.20">
    <property type="entry name" value="Phosphorylase Kinase, domain 1"/>
    <property type="match status" value="1"/>
</dbReference>
<dbReference type="InterPro" id="IPR008266">
    <property type="entry name" value="Tyr_kinase_AS"/>
</dbReference>
<feature type="compositionally biased region" description="Basic and acidic residues" evidence="21">
    <location>
        <begin position="84"/>
        <end position="99"/>
    </location>
</feature>
<dbReference type="InterPro" id="IPR055414">
    <property type="entry name" value="LRR_R13L4/SHOC2-like"/>
</dbReference>
<dbReference type="SMART" id="SM01273">
    <property type="entry name" value="Mago-bind"/>
    <property type="match status" value="1"/>
</dbReference>
<dbReference type="GO" id="GO:0005524">
    <property type="term" value="F:ATP binding"/>
    <property type="evidence" value="ECO:0007669"/>
    <property type="project" value="UniProtKB-UniRule"/>
</dbReference>
<dbReference type="InterPro" id="IPR003591">
    <property type="entry name" value="Leu-rich_rpt_typical-subtyp"/>
</dbReference>
<dbReference type="EMBL" id="JAJSOW010000102">
    <property type="protein sequence ID" value="KAI9177383.1"/>
    <property type="molecule type" value="Genomic_DNA"/>
</dbReference>
<dbReference type="GO" id="GO:0099402">
    <property type="term" value="P:plant organ development"/>
    <property type="evidence" value="ECO:0007669"/>
    <property type="project" value="UniProtKB-ARBA"/>
</dbReference>
<evidence type="ECO:0000256" key="10">
    <source>
        <dbReference type="ARBA" id="ARBA00022737"/>
    </source>
</evidence>
<dbReference type="FunFam" id="3.80.10.10:FF:000400">
    <property type="entry name" value="Nuclear pore complex protein NUP107"/>
    <property type="match status" value="1"/>
</dbReference>
<dbReference type="EC" id="2.7.11.1" evidence="3"/>
<keyword evidence="8 22" id="KW-0812">Transmembrane</keyword>
<keyword evidence="13 20" id="KW-0067">ATP-binding</keyword>
<reference evidence="24" key="1">
    <citation type="journal article" date="2022" name="Plant J.">
        <title>Strategies of tolerance reflected in two North American maple genomes.</title>
        <authorList>
            <person name="McEvoy S.L."/>
            <person name="Sezen U.U."/>
            <person name="Trouern-Trend A."/>
            <person name="McMahon S.M."/>
            <person name="Schaberg P.G."/>
            <person name="Yang J."/>
            <person name="Wegrzyn J.L."/>
            <person name="Swenson N.G."/>
        </authorList>
    </citation>
    <scope>NUCLEOTIDE SEQUENCE</scope>
    <source>
        <strain evidence="24">91603</strain>
    </source>
</reference>
<dbReference type="PANTHER" id="PTHR48053">
    <property type="entry name" value="LEUCINE RICH REPEAT FAMILY PROTEIN, EXPRESSED"/>
    <property type="match status" value="1"/>
</dbReference>
<dbReference type="PROSITE" id="PS00107">
    <property type="entry name" value="PROTEIN_KINASE_ATP"/>
    <property type="match status" value="1"/>
</dbReference>
<dbReference type="InterPro" id="IPR051716">
    <property type="entry name" value="Plant_RL_S/T_kinase"/>
</dbReference>
<accession>A0AAD5IU67</accession>
<keyword evidence="14 22" id="KW-1133">Transmembrane helix</keyword>
<evidence type="ECO:0000256" key="13">
    <source>
        <dbReference type="ARBA" id="ARBA00022840"/>
    </source>
</evidence>
<name>A0AAD5IU67_ACENE</name>
<evidence type="ECO:0000256" key="6">
    <source>
        <dbReference type="ARBA" id="ARBA00022614"/>
    </source>
</evidence>
<evidence type="ECO:0000259" key="23">
    <source>
        <dbReference type="PROSITE" id="PS50011"/>
    </source>
</evidence>
<evidence type="ECO:0000256" key="7">
    <source>
        <dbReference type="ARBA" id="ARBA00022679"/>
    </source>
</evidence>
<feature type="domain" description="Protein kinase" evidence="23">
    <location>
        <begin position="704"/>
        <end position="972"/>
    </location>
</feature>
<dbReference type="FunFam" id="3.30.200.20:FF:000309">
    <property type="entry name" value="Leucine-rich repeat receptor protein kinase MSP1"/>
    <property type="match status" value="1"/>
</dbReference>
<dbReference type="InterPro" id="IPR015362">
    <property type="entry name" value="WIBG_mago-bd"/>
</dbReference>
<keyword evidence="16" id="KW-0675">Receptor</keyword>
<dbReference type="Proteomes" id="UP001064489">
    <property type="component" value="Chromosome 5"/>
</dbReference>